<dbReference type="Proteomes" id="UP000198976">
    <property type="component" value="Chromosome I"/>
</dbReference>
<proteinExistence type="predicted"/>
<dbReference type="InterPro" id="IPR003593">
    <property type="entry name" value="AAA+_ATPase"/>
</dbReference>
<keyword evidence="1" id="KW-0813">Transport</keyword>
<dbReference type="GO" id="GO:0005524">
    <property type="term" value="F:ATP binding"/>
    <property type="evidence" value="ECO:0007669"/>
    <property type="project" value="UniProtKB-KW"/>
</dbReference>
<feature type="domain" description="ABC transporter" evidence="5">
    <location>
        <begin position="25"/>
        <end position="258"/>
    </location>
</feature>
<reference evidence="6 7" key="1">
    <citation type="submission" date="2016-10" db="EMBL/GenBank/DDBJ databases">
        <authorList>
            <person name="Varghese N."/>
            <person name="Submissions S."/>
        </authorList>
    </citation>
    <scope>NUCLEOTIDE SEQUENCE [LARGE SCALE GENOMIC DNA]</scope>
    <source>
        <strain evidence="6 7">DSM 9169</strain>
    </source>
</reference>
<dbReference type="EMBL" id="LT629792">
    <property type="protein sequence ID" value="SDT88530.1"/>
    <property type="molecule type" value="Genomic_DNA"/>
</dbReference>
<evidence type="ECO:0000256" key="4">
    <source>
        <dbReference type="ARBA" id="ARBA00022967"/>
    </source>
</evidence>
<keyword evidence="2" id="KW-0547">Nucleotide-binding</keyword>
<protein>
    <submittedName>
        <fullName evidence="6">Iron complex transport system ATP-binding protein</fullName>
    </submittedName>
</protein>
<dbReference type="InterPro" id="IPR017871">
    <property type="entry name" value="ABC_transporter-like_CS"/>
</dbReference>
<dbReference type="InterPro" id="IPR003439">
    <property type="entry name" value="ABC_transporter-like_ATP-bd"/>
</dbReference>
<dbReference type="InterPro" id="IPR027417">
    <property type="entry name" value="P-loop_NTPase"/>
</dbReference>
<dbReference type="NCBIfam" id="NF010068">
    <property type="entry name" value="PRK13548.1"/>
    <property type="match status" value="1"/>
</dbReference>
<keyword evidence="4" id="KW-1278">Translocase</keyword>
<dbReference type="PROSITE" id="PS00211">
    <property type="entry name" value="ABC_TRANSPORTER_1"/>
    <property type="match status" value="1"/>
</dbReference>
<evidence type="ECO:0000256" key="2">
    <source>
        <dbReference type="ARBA" id="ARBA00022741"/>
    </source>
</evidence>
<keyword evidence="7" id="KW-1185">Reference proteome</keyword>
<dbReference type="SUPFAM" id="SSF52540">
    <property type="entry name" value="P-loop containing nucleoside triphosphate hydrolases"/>
    <property type="match status" value="1"/>
</dbReference>
<accession>A0ABY0V5Z2</accession>
<dbReference type="RefSeq" id="WP_092648338.1">
    <property type="nucleotide sequence ID" value="NZ_LT629792.1"/>
</dbReference>
<gene>
    <name evidence="6" type="ORF">SAMN04489714_0553</name>
</gene>
<dbReference type="PANTHER" id="PTHR42794">
    <property type="entry name" value="HEMIN IMPORT ATP-BINDING PROTEIN HMUV"/>
    <property type="match status" value="1"/>
</dbReference>
<evidence type="ECO:0000259" key="5">
    <source>
        <dbReference type="PROSITE" id="PS50893"/>
    </source>
</evidence>
<dbReference type="Gene3D" id="3.40.50.300">
    <property type="entry name" value="P-loop containing nucleotide triphosphate hydrolases"/>
    <property type="match status" value="1"/>
</dbReference>
<sequence>MRTWRSLLSRDSDLPDQPDLHTPLIDAQDVTVTIDEHTILDHVSVRVFPGEVVALVGPNGAGKSTLLSVLSGDRAPQSGTIRVAQRPIREWNAVELAQRRSVLLQRIDIAFPFTVVDVVRMGRASWAGTSKENEDEATVSAVLRKVDIEALRERTYPSLSGGERARAAFARIMAQASPLMLLDEPTAAMDIRHQELVLRLARDYAQTGCGVVIVLHALDAAAAYADRVILLHDGTVDCSGPPADVLTSERLTRVYQHPIDVFDHPHTHTPVITPRRHYAE</sequence>
<evidence type="ECO:0000256" key="3">
    <source>
        <dbReference type="ARBA" id="ARBA00022840"/>
    </source>
</evidence>
<keyword evidence="3 6" id="KW-0067">ATP-binding</keyword>
<evidence type="ECO:0000313" key="7">
    <source>
        <dbReference type="Proteomes" id="UP000198976"/>
    </source>
</evidence>
<dbReference type="PANTHER" id="PTHR42794:SF1">
    <property type="entry name" value="HEMIN IMPORT ATP-BINDING PROTEIN HMUV"/>
    <property type="match status" value="1"/>
</dbReference>
<name>A0ABY0V5Z2_9ACTO</name>
<evidence type="ECO:0000313" key="6">
    <source>
        <dbReference type="EMBL" id="SDT88530.1"/>
    </source>
</evidence>
<organism evidence="6 7">
    <name type="scientific">Schaalia radingae</name>
    <dbReference type="NCBI Taxonomy" id="131110"/>
    <lineage>
        <taxon>Bacteria</taxon>
        <taxon>Bacillati</taxon>
        <taxon>Actinomycetota</taxon>
        <taxon>Actinomycetes</taxon>
        <taxon>Actinomycetales</taxon>
        <taxon>Actinomycetaceae</taxon>
        <taxon>Schaalia</taxon>
    </lineage>
</organism>
<dbReference type="PROSITE" id="PS50893">
    <property type="entry name" value="ABC_TRANSPORTER_2"/>
    <property type="match status" value="1"/>
</dbReference>
<dbReference type="CDD" id="cd03214">
    <property type="entry name" value="ABC_Iron-Siderophores_B12_Hemin"/>
    <property type="match status" value="1"/>
</dbReference>
<evidence type="ECO:0000256" key="1">
    <source>
        <dbReference type="ARBA" id="ARBA00022448"/>
    </source>
</evidence>
<dbReference type="Pfam" id="PF00005">
    <property type="entry name" value="ABC_tran"/>
    <property type="match status" value="1"/>
</dbReference>
<dbReference type="SMART" id="SM00382">
    <property type="entry name" value="AAA"/>
    <property type="match status" value="1"/>
</dbReference>